<evidence type="ECO:0000313" key="5">
    <source>
        <dbReference type="EMBL" id="NYI66031.1"/>
    </source>
</evidence>
<dbReference type="PANTHER" id="PTHR22602:SF0">
    <property type="entry name" value="TRANSFERASE CAF17, MITOCHONDRIAL-RELATED"/>
    <property type="match status" value="1"/>
</dbReference>
<proteinExistence type="predicted"/>
<protein>
    <recommendedName>
        <fullName evidence="7">Aminomethyltransferase folate-binding domain-containing protein</fullName>
    </recommendedName>
</protein>
<dbReference type="Gene3D" id="3.30.1360.120">
    <property type="entry name" value="Probable tRNA modification gtpase trme, domain 1"/>
    <property type="match status" value="2"/>
</dbReference>
<dbReference type="InterPro" id="IPR029043">
    <property type="entry name" value="GcvT/YgfZ_C"/>
</dbReference>
<dbReference type="SUPFAM" id="SSF101790">
    <property type="entry name" value="Aminomethyltransferase beta-barrel domain"/>
    <property type="match status" value="1"/>
</dbReference>
<dbReference type="InterPro" id="IPR027266">
    <property type="entry name" value="TrmE/GcvT-like"/>
</dbReference>
<organism evidence="5 6">
    <name type="scientific">Spelaeicoccus albus</name>
    <dbReference type="NCBI Taxonomy" id="1280376"/>
    <lineage>
        <taxon>Bacteria</taxon>
        <taxon>Bacillati</taxon>
        <taxon>Actinomycetota</taxon>
        <taxon>Actinomycetes</taxon>
        <taxon>Micrococcales</taxon>
        <taxon>Brevibacteriaceae</taxon>
        <taxon>Spelaeicoccus</taxon>
    </lineage>
</organism>
<dbReference type="Proteomes" id="UP000539111">
    <property type="component" value="Unassembled WGS sequence"/>
</dbReference>
<dbReference type="InterPro" id="IPR017703">
    <property type="entry name" value="YgfZ/GCV_T_CS"/>
</dbReference>
<evidence type="ECO:0000259" key="4">
    <source>
        <dbReference type="Pfam" id="PF08669"/>
    </source>
</evidence>
<dbReference type="EMBL" id="JACBZP010000001">
    <property type="protein sequence ID" value="NYI66031.1"/>
    <property type="molecule type" value="Genomic_DNA"/>
</dbReference>
<sequence>MDAFASLPGAVLGTGPDDGVPAHYGQPLIEQRALAAGTALVDLSHRGVVTVTGPDRLTWLNNLTSQRLLDLGDGDSTETLVLTPTGHIEHALKVVELDGTCWILTERAHVPALVDWLDKMRFMLRVEVADRSNDFAVVGEASQSRDVEPPALFAWVDPWPRTADGSASYADVGDDEHPGFDYAWREIVIPAEHAADYVRARLGSGMTAAGTTASEALRIAAWRPRLDVDTDDRAHAAELDWLRTAVHLAKGCYRGQEAVARLHNLGMPPRRLVFLNLDGSGHTLPDPGAPVKNGEKTVGRITSAGWHYDLGPIALAVIKRNTAVDAALLVDGDDGPIDAAQETIVARDRERRVGLPPNRRELRR</sequence>
<dbReference type="GO" id="GO:0016226">
    <property type="term" value="P:iron-sulfur cluster assembly"/>
    <property type="evidence" value="ECO:0007669"/>
    <property type="project" value="TreeGrafter"/>
</dbReference>
<gene>
    <name evidence="5" type="ORF">BJY26_000337</name>
</gene>
<evidence type="ECO:0000313" key="6">
    <source>
        <dbReference type="Proteomes" id="UP000539111"/>
    </source>
</evidence>
<evidence type="ECO:0000256" key="2">
    <source>
        <dbReference type="PIRSR" id="PIRSR006487-1"/>
    </source>
</evidence>
<feature type="binding site" evidence="2">
    <location>
        <position position="186"/>
    </location>
    <ligand>
        <name>substrate</name>
    </ligand>
</feature>
<evidence type="ECO:0000256" key="1">
    <source>
        <dbReference type="ARBA" id="ARBA00022946"/>
    </source>
</evidence>
<dbReference type="Pfam" id="PF08669">
    <property type="entry name" value="GCV_T_C"/>
    <property type="match status" value="1"/>
</dbReference>
<keyword evidence="6" id="KW-1185">Reference proteome</keyword>
<reference evidence="5 6" key="1">
    <citation type="submission" date="2020-07" db="EMBL/GenBank/DDBJ databases">
        <title>Sequencing the genomes of 1000 actinobacteria strains.</title>
        <authorList>
            <person name="Klenk H.-P."/>
        </authorList>
    </citation>
    <scope>NUCLEOTIDE SEQUENCE [LARGE SCALE GENOMIC DNA]</scope>
    <source>
        <strain evidence="5 6">DSM 26341</strain>
    </source>
</reference>
<accession>A0A7Z0A9E6</accession>
<dbReference type="PANTHER" id="PTHR22602">
    <property type="entry name" value="TRANSFERASE CAF17, MITOCHONDRIAL-RELATED"/>
    <property type="match status" value="1"/>
</dbReference>
<feature type="domain" description="Aminomethyltransferase C-terminal" evidence="4">
    <location>
        <begin position="270"/>
        <end position="334"/>
    </location>
</feature>
<dbReference type="InterPro" id="IPR013977">
    <property type="entry name" value="GcvT_C"/>
</dbReference>
<dbReference type="InterPro" id="IPR006222">
    <property type="entry name" value="GCVT_N"/>
</dbReference>
<dbReference type="PIRSF" id="PIRSF006487">
    <property type="entry name" value="GcvT"/>
    <property type="match status" value="1"/>
</dbReference>
<feature type="domain" description="GCVT N-terminal" evidence="3">
    <location>
        <begin position="30"/>
        <end position="138"/>
    </location>
</feature>
<name>A0A7Z0A9E6_9MICO</name>
<dbReference type="NCBIfam" id="TIGR03317">
    <property type="entry name" value="ygfZ_signature"/>
    <property type="match status" value="1"/>
</dbReference>
<dbReference type="SUPFAM" id="SSF103025">
    <property type="entry name" value="Folate-binding domain"/>
    <property type="match status" value="1"/>
</dbReference>
<dbReference type="AlphaFoldDB" id="A0A7Z0A9E6"/>
<evidence type="ECO:0000259" key="3">
    <source>
        <dbReference type="Pfam" id="PF01571"/>
    </source>
</evidence>
<keyword evidence="1" id="KW-0809">Transit peptide</keyword>
<evidence type="ECO:0008006" key="7">
    <source>
        <dbReference type="Google" id="ProtNLM"/>
    </source>
</evidence>
<dbReference type="Pfam" id="PF01571">
    <property type="entry name" value="GCV_T"/>
    <property type="match status" value="1"/>
</dbReference>
<comment type="caution">
    <text evidence="5">The sequence shown here is derived from an EMBL/GenBank/DDBJ whole genome shotgun (WGS) entry which is preliminary data.</text>
</comment>
<dbReference type="InterPro" id="IPR045179">
    <property type="entry name" value="YgfZ/GcvT"/>
</dbReference>